<proteinExistence type="predicted"/>
<evidence type="ECO:0000313" key="1">
    <source>
        <dbReference type="EMBL" id="ACV11553.1"/>
    </source>
</evidence>
<dbReference type="AlphaFoldDB" id="C7NNF3"/>
<organism evidence="1 2">
    <name type="scientific">Halorhabdus utahensis (strain DSM 12940 / JCM 11049 / AX-2)</name>
    <dbReference type="NCBI Taxonomy" id="519442"/>
    <lineage>
        <taxon>Archaea</taxon>
        <taxon>Methanobacteriati</taxon>
        <taxon>Methanobacteriota</taxon>
        <taxon>Stenosarchaea group</taxon>
        <taxon>Halobacteria</taxon>
        <taxon>Halobacteriales</taxon>
        <taxon>Haloarculaceae</taxon>
        <taxon>Halorhabdus</taxon>
    </lineage>
</organism>
<evidence type="ECO:0000313" key="2">
    <source>
        <dbReference type="Proteomes" id="UP000002071"/>
    </source>
</evidence>
<dbReference type="Proteomes" id="UP000002071">
    <property type="component" value="Chromosome"/>
</dbReference>
<dbReference type="KEGG" id="hut:Huta_1377"/>
<accession>C7NNF3</accession>
<keyword evidence="2" id="KW-1185">Reference proteome</keyword>
<name>C7NNF3_HALUD</name>
<dbReference type="HOGENOM" id="CLU_3245274_0_0_2"/>
<dbReference type="GeneID" id="80457761"/>
<sequence length="42" mass="5096">MTEYVAVCQDCEWERPMPKREMAEHAKRVHEDEQGHLVFLEH</sequence>
<reference evidence="1 2" key="1">
    <citation type="journal article" date="2009" name="Stand. Genomic Sci.">
        <title>Complete genome sequence of Halorhabdus utahensis type strain (AX-2).</title>
        <authorList>
            <person name="Anderson I."/>
            <person name="Tindall B.J."/>
            <person name="Pomrenke H."/>
            <person name="Goker M."/>
            <person name="Lapidus A."/>
            <person name="Nolan M."/>
            <person name="Copeland A."/>
            <person name="Glavina Del Rio T."/>
            <person name="Chen F."/>
            <person name="Tice H."/>
            <person name="Cheng J.F."/>
            <person name="Lucas S."/>
            <person name="Chertkov O."/>
            <person name="Bruce D."/>
            <person name="Brettin T."/>
            <person name="Detter J.C."/>
            <person name="Han C."/>
            <person name="Goodwin L."/>
            <person name="Land M."/>
            <person name="Hauser L."/>
            <person name="Chang Y.J."/>
            <person name="Jeffries C.D."/>
            <person name="Pitluck S."/>
            <person name="Pati A."/>
            <person name="Mavromatis K."/>
            <person name="Ivanova N."/>
            <person name="Ovchinnikova G."/>
            <person name="Chen A."/>
            <person name="Palaniappan K."/>
            <person name="Chain P."/>
            <person name="Rohde M."/>
            <person name="Bristow J."/>
            <person name="Eisen J.A."/>
            <person name="Markowitz V."/>
            <person name="Hugenholtz P."/>
            <person name="Kyrpides N.C."/>
            <person name="Klenk H.P."/>
        </authorList>
    </citation>
    <scope>NUCLEOTIDE SEQUENCE [LARGE SCALE GENOMIC DNA]</scope>
    <source>
        <strain evidence="2">DSM 12940 / JCM 11049 / AX-2</strain>
    </source>
</reference>
<dbReference type="EMBL" id="CP001687">
    <property type="protein sequence ID" value="ACV11553.1"/>
    <property type="molecule type" value="Genomic_DNA"/>
</dbReference>
<protein>
    <submittedName>
        <fullName evidence="1">Uncharacterized protein</fullName>
    </submittedName>
</protein>
<dbReference type="STRING" id="519442.Huta_1377"/>
<dbReference type="eggNOG" id="arCOG15243">
    <property type="taxonomic scope" value="Archaea"/>
</dbReference>
<dbReference type="RefSeq" id="WP_015789127.1">
    <property type="nucleotide sequence ID" value="NC_013158.1"/>
</dbReference>
<gene>
    <name evidence="1" type="ordered locus">Huta_1377</name>
</gene>